<feature type="chain" id="PRO_5020476492" description="AMIN domain-containing protein" evidence="2">
    <location>
        <begin position="21"/>
        <end position="214"/>
    </location>
</feature>
<keyword evidence="2" id="KW-0732">Signal</keyword>
<evidence type="ECO:0000313" key="5">
    <source>
        <dbReference type="Proteomes" id="UP000290657"/>
    </source>
</evidence>
<protein>
    <recommendedName>
        <fullName evidence="3">AMIN domain-containing protein</fullName>
    </recommendedName>
</protein>
<feature type="compositionally biased region" description="Basic and acidic residues" evidence="1">
    <location>
        <begin position="62"/>
        <end position="83"/>
    </location>
</feature>
<keyword evidence="5" id="KW-1185">Reference proteome</keyword>
<name>A0A4Q0XPU3_9BACT</name>
<dbReference type="AlphaFoldDB" id="A0A4Q0XPU3"/>
<reference evidence="4 5" key="1">
    <citation type="submission" date="2017-10" db="EMBL/GenBank/DDBJ databases">
        <title>Genomics of the genus Arcobacter.</title>
        <authorList>
            <person name="Perez-Cataluna A."/>
            <person name="Figueras M.J."/>
        </authorList>
    </citation>
    <scope>NUCLEOTIDE SEQUENCE [LARGE SCALE GENOMIC DNA]</scope>
    <source>
        <strain evidence="4 5">CECT 8987</strain>
    </source>
</reference>
<organism evidence="4 5">
    <name type="scientific">Candidatus Marinarcus aquaticus</name>
    <dbReference type="NCBI Taxonomy" id="2044504"/>
    <lineage>
        <taxon>Bacteria</taxon>
        <taxon>Pseudomonadati</taxon>
        <taxon>Campylobacterota</taxon>
        <taxon>Epsilonproteobacteria</taxon>
        <taxon>Campylobacterales</taxon>
        <taxon>Arcobacteraceae</taxon>
        <taxon>Candidatus Marinarcus</taxon>
    </lineage>
</organism>
<evidence type="ECO:0000256" key="2">
    <source>
        <dbReference type="SAM" id="SignalP"/>
    </source>
</evidence>
<dbReference type="Proteomes" id="UP000290657">
    <property type="component" value="Unassembled WGS sequence"/>
</dbReference>
<proteinExistence type="predicted"/>
<dbReference type="InterPro" id="IPR021731">
    <property type="entry name" value="AMIN_dom"/>
</dbReference>
<dbReference type="Pfam" id="PF11741">
    <property type="entry name" value="AMIN"/>
    <property type="match status" value="1"/>
</dbReference>
<dbReference type="RefSeq" id="WP_128996688.1">
    <property type="nucleotide sequence ID" value="NZ_PDKN01000007.1"/>
</dbReference>
<feature type="domain" description="AMIN" evidence="3">
    <location>
        <begin position="124"/>
        <end position="200"/>
    </location>
</feature>
<dbReference type="EMBL" id="PDKN01000007">
    <property type="protein sequence ID" value="RXJ55404.1"/>
    <property type="molecule type" value="Genomic_DNA"/>
</dbReference>
<accession>A0A4Q0XPU3</accession>
<dbReference type="OrthoDB" id="5348882at2"/>
<evidence type="ECO:0000259" key="3">
    <source>
        <dbReference type="Pfam" id="PF11741"/>
    </source>
</evidence>
<comment type="caution">
    <text evidence="4">The sequence shown here is derived from an EMBL/GenBank/DDBJ whole genome shotgun (WGS) entry which is preliminary data.</text>
</comment>
<feature type="signal peptide" evidence="2">
    <location>
        <begin position="1"/>
        <end position="20"/>
    </location>
</feature>
<evidence type="ECO:0000256" key="1">
    <source>
        <dbReference type="SAM" id="MobiDB-lite"/>
    </source>
</evidence>
<feature type="region of interest" description="Disordered" evidence="1">
    <location>
        <begin position="46"/>
        <end position="83"/>
    </location>
</feature>
<sequence>MKLFSLIVTLLIVGTNNLTARENPFEPTNMYQEEVARMMEIEEDYPAEFQKNDDPSQYEQMSEPKEEVAKKEEVKKEAPKPEVKKEVKKVDTDKVVYVPKRDKTFTKQALISLLPGVEVEFEGRTLQIKSKYEVFQKFDLNNENKIILDFRANTSFYTIRKDLNSQFFNKLIIGNHKEESFFRVVLEVPASPKDYRVTYDKDLVTVVFEESGLK</sequence>
<evidence type="ECO:0000313" key="4">
    <source>
        <dbReference type="EMBL" id="RXJ55404.1"/>
    </source>
</evidence>
<gene>
    <name evidence="4" type="ORF">CRV04_09875</name>
</gene>